<proteinExistence type="predicted"/>
<feature type="domain" description="Glycosyltransferase 61 catalytic" evidence="1">
    <location>
        <begin position="26"/>
        <end position="91"/>
    </location>
</feature>
<name>A0A098SBM5_9BACT</name>
<evidence type="ECO:0000313" key="2">
    <source>
        <dbReference type="EMBL" id="KGE89068.1"/>
    </source>
</evidence>
<organism evidence="2 3">
    <name type="scientific">Phaeodactylibacter xiamenensis</name>
    <dbReference type="NCBI Taxonomy" id="1524460"/>
    <lineage>
        <taxon>Bacteria</taxon>
        <taxon>Pseudomonadati</taxon>
        <taxon>Bacteroidota</taxon>
        <taxon>Saprospiria</taxon>
        <taxon>Saprospirales</taxon>
        <taxon>Haliscomenobacteraceae</taxon>
        <taxon>Phaeodactylibacter</taxon>
    </lineage>
</organism>
<dbReference type="OrthoDB" id="824691at2"/>
<evidence type="ECO:0000259" key="1">
    <source>
        <dbReference type="Pfam" id="PF04577"/>
    </source>
</evidence>
<evidence type="ECO:0000313" key="3">
    <source>
        <dbReference type="Proteomes" id="UP000029736"/>
    </source>
</evidence>
<dbReference type="EMBL" id="JPOS01000012">
    <property type="protein sequence ID" value="KGE89068.1"/>
    <property type="molecule type" value="Genomic_DNA"/>
</dbReference>
<accession>A0A098SBM5</accession>
<protein>
    <recommendedName>
        <fullName evidence="1">Glycosyltransferase 61 catalytic domain-containing protein</fullName>
    </recommendedName>
</protein>
<dbReference type="RefSeq" id="WP_044216871.1">
    <property type="nucleotide sequence ID" value="NZ_JBKAGJ010000001.1"/>
</dbReference>
<reference evidence="2 3" key="1">
    <citation type="journal article" date="2014" name="Int. J. Syst. Evol. Microbiol.">
        <title>Phaeodactylibacter xiamenensis gen. nov., sp. nov., a member of the family Saprospiraceae isolated from the marine alga Phaeodactylum tricornutum.</title>
        <authorList>
            <person name="Chen Z.Jr."/>
            <person name="Lei X."/>
            <person name="Lai Q."/>
            <person name="Li Y."/>
            <person name="Zhang B."/>
            <person name="Zhang J."/>
            <person name="Zhang H."/>
            <person name="Yang L."/>
            <person name="Zheng W."/>
            <person name="Tian Y."/>
            <person name="Yu Z."/>
            <person name="Xu H.Jr."/>
            <person name="Zheng T."/>
        </authorList>
    </citation>
    <scope>NUCLEOTIDE SEQUENCE [LARGE SCALE GENOMIC DNA]</scope>
    <source>
        <strain evidence="2 3">KD52</strain>
    </source>
</reference>
<gene>
    <name evidence="2" type="ORF">IX84_04630</name>
</gene>
<dbReference type="STRING" id="1524460.IX84_04630"/>
<dbReference type="Pfam" id="PF04577">
    <property type="entry name" value="Glyco_transf_61"/>
    <property type="match status" value="1"/>
</dbReference>
<dbReference type="InterPro" id="IPR049625">
    <property type="entry name" value="Glyco_transf_61_cat"/>
</dbReference>
<dbReference type="AlphaFoldDB" id="A0A098SBM5"/>
<dbReference type="Proteomes" id="UP000029736">
    <property type="component" value="Unassembled WGS sequence"/>
</dbReference>
<sequence length="140" mass="16194">MLLLKRSEMPAYYSENGQARKKGYGKSRRSMLHLEEGMQLLREHEISATIYEPGKYSLVEQIHTFYNADGVIAIRGADLANMLWLRPGSLVLMVNPMGKGSFHIYNYCCILKLFLVERLTETDFPSFLDFQFDKLIKTYA</sequence>
<keyword evidence="3" id="KW-1185">Reference proteome</keyword>
<dbReference type="GO" id="GO:0016757">
    <property type="term" value="F:glycosyltransferase activity"/>
    <property type="evidence" value="ECO:0007669"/>
    <property type="project" value="InterPro"/>
</dbReference>
<comment type="caution">
    <text evidence="2">The sequence shown here is derived from an EMBL/GenBank/DDBJ whole genome shotgun (WGS) entry which is preliminary data.</text>
</comment>